<dbReference type="Proteomes" id="UP000199356">
    <property type="component" value="Unassembled WGS sequence"/>
</dbReference>
<evidence type="ECO:0000256" key="1">
    <source>
        <dbReference type="ARBA" id="ARBA00022553"/>
    </source>
</evidence>
<evidence type="ECO:0000313" key="9">
    <source>
        <dbReference type="Proteomes" id="UP000199356"/>
    </source>
</evidence>
<dbReference type="InterPro" id="IPR016032">
    <property type="entry name" value="Sig_transdc_resp-reg_C-effctor"/>
</dbReference>
<dbReference type="InterPro" id="IPR011006">
    <property type="entry name" value="CheY-like_superfamily"/>
</dbReference>
<feature type="domain" description="OmpR/PhoB-type" evidence="7">
    <location>
        <begin position="125"/>
        <end position="226"/>
    </location>
</feature>
<dbReference type="Pfam" id="PF00486">
    <property type="entry name" value="Trans_reg_C"/>
    <property type="match status" value="1"/>
</dbReference>
<keyword evidence="1" id="KW-0597">Phosphoprotein</keyword>
<sequence>MHIYVFEPRAERRGGLYLELENARLIPVPVEDDFFRGDLSLVTAEGADTRPFLLAAQPVTAEHVRRLRAAGCQGPVLVLRDFRNSGDAARMLDAGADDDLVIPLKGAELVSRINSVNRRAFGHAAESVAIGEITAYFDGRDPEISDRTVNLSRREHAIFQHLALNAHRVVSKNAIYEAVYGLSEDQPFDKVIDVYVHKLRKKISANTESGHHYIETVHGRGYRIAPPVSVEVGSLAVTCAAPAPQLAEAG</sequence>
<dbReference type="GO" id="GO:0000156">
    <property type="term" value="F:phosphorelay response regulator activity"/>
    <property type="evidence" value="ECO:0007669"/>
    <property type="project" value="TreeGrafter"/>
</dbReference>
<evidence type="ECO:0000256" key="2">
    <source>
        <dbReference type="ARBA" id="ARBA00023012"/>
    </source>
</evidence>
<dbReference type="AlphaFoldDB" id="A0A1I5S4M8"/>
<dbReference type="PANTHER" id="PTHR48111:SF1">
    <property type="entry name" value="TWO-COMPONENT RESPONSE REGULATOR ORR33"/>
    <property type="match status" value="1"/>
</dbReference>
<dbReference type="PANTHER" id="PTHR48111">
    <property type="entry name" value="REGULATOR OF RPOS"/>
    <property type="match status" value="1"/>
</dbReference>
<evidence type="ECO:0000259" key="7">
    <source>
        <dbReference type="PROSITE" id="PS51755"/>
    </source>
</evidence>
<keyword evidence="9" id="KW-1185">Reference proteome</keyword>
<dbReference type="EMBL" id="FOXA01000010">
    <property type="protein sequence ID" value="SFP65705.1"/>
    <property type="molecule type" value="Genomic_DNA"/>
</dbReference>
<dbReference type="InterPro" id="IPR036388">
    <property type="entry name" value="WH-like_DNA-bd_sf"/>
</dbReference>
<evidence type="ECO:0000256" key="6">
    <source>
        <dbReference type="PROSITE-ProRule" id="PRU01091"/>
    </source>
</evidence>
<dbReference type="PROSITE" id="PS51755">
    <property type="entry name" value="OMPR_PHOB"/>
    <property type="match status" value="1"/>
</dbReference>
<gene>
    <name evidence="8" type="ORF">SAMN04488047_11041</name>
</gene>
<organism evidence="8 9">
    <name type="scientific">Tranquillimonas alkanivorans</name>
    <dbReference type="NCBI Taxonomy" id="441119"/>
    <lineage>
        <taxon>Bacteria</taxon>
        <taxon>Pseudomonadati</taxon>
        <taxon>Pseudomonadota</taxon>
        <taxon>Alphaproteobacteria</taxon>
        <taxon>Rhodobacterales</taxon>
        <taxon>Roseobacteraceae</taxon>
        <taxon>Tranquillimonas</taxon>
    </lineage>
</organism>
<accession>A0A1I5S4M8</accession>
<dbReference type="SMART" id="SM00862">
    <property type="entry name" value="Trans_reg_C"/>
    <property type="match status" value="1"/>
</dbReference>
<protein>
    <submittedName>
        <fullName evidence="8">Transcriptional regulatory protein, C terminal</fullName>
    </submittedName>
</protein>
<proteinExistence type="predicted"/>
<keyword evidence="5" id="KW-0804">Transcription</keyword>
<evidence type="ECO:0000256" key="4">
    <source>
        <dbReference type="ARBA" id="ARBA00023125"/>
    </source>
</evidence>
<dbReference type="OrthoDB" id="7819228at2"/>
<feature type="DNA-binding region" description="OmpR/PhoB-type" evidence="6">
    <location>
        <begin position="125"/>
        <end position="226"/>
    </location>
</feature>
<dbReference type="Gene3D" id="1.10.10.10">
    <property type="entry name" value="Winged helix-like DNA-binding domain superfamily/Winged helix DNA-binding domain"/>
    <property type="match status" value="1"/>
</dbReference>
<keyword evidence="4 6" id="KW-0238">DNA-binding</keyword>
<dbReference type="RefSeq" id="WP_093422598.1">
    <property type="nucleotide sequence ID" value="NZ_FOXA01000010.1"/>
</dbReference>
<evidence type="ECO:0000256" key="5">
    <source>
        <dbReference type="ARBA" id="ARBA00023163"/>
    </source>
</evidence>
<evidence type="ECO:0000256" key="3">
    <source>
        <dbReference type="ARBA" id="ARBA00023015"/>
    </source>
</evidence>
<dbReference type="GO" id="GO:0000976">
    <property type="term" value="F:transcription cis-regulatory region binding"/>
    <property type="evidence" value="ECO:0007669"/>
    <property type="project" value="TreeGrafter"/>
</dbReference>
<dbReference type="GO" id="GO:0032993">
    <property type="term" value="C:protein-DNA complex"/>
    <property type="evidence" value="ECO:0007669"/>
    <property type="project" value="TreeGrafter"/>
</dbReference>
<dbReference type="GO" id="GO:0006355">
    <property type="term" value="P:regulation of DNA-templated transcription"/>
    <property type="evidence" value="ECO:0007669"/>
    <property type="project" value="InterPro"/>
</dbReference>
<dbReference type="GO" id="GO:0005829">
    <property type="term" value="C:cytosol"/>
    <property type="evidence" value="ECO:0007669"/>
    <property type="project" value="TreeGrafter"/>
</dbReference>
<dbReference type="CDD" id="cd00383">
    <property type="entry name" value="trans_reg_C"/>
    <property type="match status" value="1"/>
</dbReference>
<name>A0A1I5S4M8_9RHOB</name>
<dbReference type="InterPro" id="IPR001867">
    <property type="entry name" value="OmpR/PhoB-type_DNA-bd"/>
</dbReference>
<dbReference type="SUPFAM" id="SSF52172">
    <property type="entry name" value="CheY-like"/>
    <property type="match status" value="1"/>
</dbReference>
<dbReference type="SUPFAM" id="SSF46894">
    <property type="entry name" value="C-terminal effector domain of the bipartite response regulators"/>
    <property type="match status" value="1"/>
</dbReference>
<dbReference type="Gene3D" id="3.40.50.2300">
    <property type="match status" value="1"/>
</dbReference>
<keyword evidence="3" id="KW-0805">Transcription regulation</keyword>
<dbReference type="STRING" id="441119.SAMN04488047_11041"/>
<dbReference type="InterPro" id="IPR039420">
    <property type="entry name" value="WalR-like"/>
</dbReference>
<reference evidence="8 9" key="1">
    <citation type="submission" date="2016-10" db="EMBL/GenBank/DDBJ databases">
        <authorList>
            <person name="de Groot N.N."/>
        </authorList>
    </citation>
    <scope>NUCLEOTIDE SEQUENCE [LARGE SCALE GENOMIC DNA]</scope>
    <source>
        <strain evidence="8 9">DSM 19547</strain>
    </source>
</reference>
<evidence type="ECO:0000313" key="8">
    <source>
        <dbReference type="EMBL" id="SFP65705.1"/>
    </source>
</evidence>
<keyword evidence="2" id="KW-0902">Two-component regulatory system</keyword>